<dbReference type="Gene3D" id="1.25.50.20">
    <property type="match status" value="1"/>
</dbReference>
<evidence type="ECO:0000256" key="3">
    <source>
        <dbReference type="ARBA" id="ARBA00022438"/>
    </source>
</evidence>
<feature type="domain" description="Peptidase M1 membrane alanine aminopeptidase" evidence="13">
    <location>
        <begin position="234"/>
        <end position="451"/>
    </location>
</feature>
<dbReference type="Pfam" id="PF01433">
    <property type="entry name" value="Peptidase_M1"/>
    <property type="match status" value="1"/>
</dbReference>
<feature type="domain" description="Aminopeptidase N-like N-terminal" evidence="15">
    <location>
        <begin position="18"/>
        <end position="199"/>
    </location>
</feature>
<dbReference type="FunFam" id="1.10.390.10:FF:000001">
    <property type="entry name" value="Aminopeptidase"/>
    <property type="match status" value="1"/>
</dbReference>
<dbReference type="InterPro" id="IPR050344">
    <property type="entry name" value="Peptidase_M1_aminopeptidases"/>
</dbReference>
<dbReference type="InterPro" id="IPR014782">
    <property type="entry name" value="Peptidase_M1_dom"/>
</dbReference>
<evidence type="ECO:0000256" key="1">
    <source>
        <dbReference type="ARBA" id="ARBA00000098"/>
    </source>
</evidence>
<evidence type="ECO:0000256" key="12">
    <source>
        <dbReference type="RuleBase" id="RU364040"/>
    </source>
</evidence>
<dbReference type="SUPFAM" id="SSF63737">
    <property type="entry name" value="Leukotriene A4 hydrolase N-terminal domain"/>
    <property type="match status" value="1"/>
</dbReference>
<accession>A0A931SBF9</accession>
<evidence type="ECO:0000313" key="17">
    <source>
        <dbReference type="Proteomes" id="UP000724148"/>
    </source>
</evidence>
<evidence type="ECO:0000256" key="9">
    <source>
        <dbReference type="PIRSR" id="PIRSR634016-1"/>
    </source>
</evidence>
<dbReference type="GO" id="GO:0042277">
    <property type="term" value="F:peptide binding"/>
    <property type="evidence" value="ECO:0007669"/>
    <property type="project" value="TreeGrafter"/>
</dbReference>
<dbReference type="Gene3D" id="2.60.40.1730">
    <property type="entry name" value="tricorn interacting facor f3 domain"/>
    <property type="match status" value="1"/>
</dbReference>
<dbReference type="GO" id="GO:0006508">
    <property type="term" value="P:proteolysis"/>
    <property type="evidence" value="ECO:0007669"/>
    <property type="project" value="UniProtKB-KW"/>
</dbReference>
<keyword evidence="8 12" id="KW-0482">Metalloprotease</keyword>
<evidence type="ECO:0000256" key="7">
    <source>
        <dbReference type="ARBA" id="ARBA00022833"/>
    </source>
</evidence>
<dbReference type="AlphaFoldDB" id="A0A931SBF9"/>
<proteinExistence type="inferred from homology"/>
<evidence type="ECO:0000313" key="16">
    <source>
        <dbReference type="EMBL" id="MBI2096854.1"/>
    </source>
</evidence>
<dbReference type="SUPFAM" id="SSF55486">
    <property type="entry name" value="Metalloproteases ('zincins'), catalytic domain"/>
    <property type="match status" value="1"/>
</dbReference>
<dbReference type="InterPro" id="IPR042097">
    <property type="entry name" value="Aminopeptidase_N-like_N_sf"/>
</dbReference>
<dbReference type="InterPro" id="IPR001930">
    <property type="entry name" value="Peptidase_M1"/>
</dbReference>
<dbReference type="InterPro" id="IPR024571">
    <property type="entry name" value="ERAP1-like_C_dom"/>
</dbReference>
<dbReference type="Pfam" id="PF17900">
    <property type="entry name" value="Peptidase_M1_N"/>
    <property type="match status" value="1"/>
</dbReference>
<evidence type="ECO:0000259" key="13">
    <source>
        <dbReference type="Pfam" id="PF01433"/>
    </source>
</evidence>
<evidence type="ECO:0000256" key="10">
    <source>
        <dbReference type="PIRSR" id="PIRSR634016-3"/>
    </source>
</evidence>
<dbReference type="EC" id="3.4.11.-" evidence="12"/>
<dbReference type="PRINTS" id="PR00756">
    <property type="entry name" value="ALADIPTASE"/>
</dbReference>
<evidence type="ECO:0000259" key="14">
    <source>
        <dbReference type="Pfam" id="PF11838"/>
    </source>
</evidence>
<dbReference type="GO" id="GO:0005737">
    <property type="term" value="C:cytoplasm"/>
    <property type="evidence" value="ECO:0007669"/>
    <property type="project" value="TreeGrafter"/>
</dbReference>
<evidence type="ECO:0000259" key="15">
    <source>
        <dbReference type="Pfam" id="PF17900"/>
    </source>
</evidence>
<evidence type="ECO:0000256" key="2">
    <source>
        <dbReference type="ARBA" id="ARBA00010136"/>
    </source>
</evidence>
<dbReference type="Gene3D" id="2.60.40.1910">
    <property type="match status" value="1"/>
</dbReference>
<dbReference type="GO" id="GO:0016020">
    <property type="term" value="C:membrane"/>
    <property type="evidence" value="ECO:0007669"/>
    <property type="project" value="TreeGrafter"/>
</dbReference>
<organism evidence="16 17">
    <name type="scientific">Candidatus Sungiibacteriota bacterium</name>
    <dbReference type="NCBI Taxonomy" id="2750080"/>
    <lineage>
        <taxon>Bacteria</taxon>
        <taxon>Candidatus Sungiibacteriota</taxon>
    </lineage>
</organism>
<comment type="catalytic activity">
    <reaction evidence="1">
        <text>Release of an N-terminal amino acid, Xaa-|-Yaa- from a peptide, amide or arylamide. Xaa is preferably Ala, but may be most amino acids including Pro (slow action). When a terminal hydrophobic residue is followed by a prolyl residue, the two may be released as an intact Xaa-Pro dipeptide.</text>
        <dbReference type="EC" id="3.4.11.2"/>
    </reaction>
</comment>
<dbReference type="GO" id="GO:0008270">
    <property type="term" value="F:zinc ion binding"/>
    <property type="evidence" value="ECO:0007669"/>
    <property type="project" value="UniProtKB-UniRule"/>
</dbReference>
<feature type="domain" description="ERAP1-like C-terminal" evidence="14">
    <location>
        <begin position="527"/>
        <end position="840"/>
    </location>
</feature>
<dbReference type="Pfam" id="PF11838">
    <property type="entry name" value="ERAP1_C"/>
    <property type="match status" value="1"/>
</dbReference>
<dbReference type="EMBL" id="JACOZA010000042">
    <property type="protein sequence ID" value="MBI2096854.1"/>
    <property type="molecule type" value="Genomic_DNA"/>
</dbReference>
<dbReference type="InterPro" id="IPR027268">
    <property type="entry name" value="Peptidase_M4/M1_CTD_sf"/>
</dbReference>
<feature type="site" description="Transition state stabilizer" evidence="11">
    <location>
        <position position="392"/>
    </location>
</feature>
<comment type="cofactor">
    <cofactor evidence="10 12">
        <name>Zn(2+)</name>
        <dbReference type="ChEBI" id="CHEBI:29105"/>
    </cofactor>
    <text evidence="10 12">Binds 1 zinc ion per subunit.</text>
</comment>
<dbReference type="CDD" id="cd09601">
    <property type="entry name" value="M1_APN-Q_like"/>
    <property type="match status" value="1"/>
</dbReference>
<evidence type="ECO:0000256" key="6">
    <source>
        <dbReference type="ARBA" id="ARBA00022801"/>
    </source>
</evidence>
<dbReference type="Proteomes" id="UP000724148">
    <property type="component" value="Unassembled WGS sequence"/>
</dbReference>
<dbReference type="GO" id="GO:0070006">
    <property type="term" value="F:metalloaminopeptidase activity"/>
    <property type="evidence" value="ECO:0007669"/>
    <property type="project" value="TreeGrafter"/>
</dbReference>
<keyword evidence="5 10" id="KW-0479">Metal-binding</keyword>
<dbReference type="GO" id="GO:0005615">
    <property type="term" value="C:extracellular space"/>
    <property type="evidence" value="ECO:0007669"/>
    <property type="project" value="TreeGrafter"/>
</dbReference>
<evidence type="ECO:0000256" key="4">
    <source>
        <dbReference type="ARBA" id="ARBA00022670"/>
    </source>
</evidence>
<dbReference type="GO" id="GO:0043171">
    <property type="term" value="P:peptide catabolic process"/>
    <property type="evidence" value="ECO:0007669"/>
    <property type="project" value="TreeGrafter"/>
</dbReference>
<name>A0A931SBF9_9BACT</name>
<dbReference type="GO" id="GO:0016285">
    <property type="term" value="F:alanyl aminopeptidase activity"/>
    <property type="evidence" value="ECO:0007669"/>
    <property type="project" value="UniProtKB-EC"/>
</dbReference>
<feature type="binding site" evidence="10">
    <location>
        <position position="329"/>
    </location>
    <ligand>
        <name>Zn(2+)</name>
        <dbReference type="ChEBI" id="CHEBI:29105"/>
        <note>catalytic</note>
    </ligand>
</feature>
<dbReference type="Gene3D" id="1.10.390.10">
    <property type="entry name" value="Neutral Protease Domain 2"/>
    <property type="match status" value="1"/>
</dbReference>
<dbReference type="FunFam" id="2.60.40.1730:FF:000002">
    <property type="entry name" value="Aminopeptidase"/>
    <property type="match status" value="1"/>
</dbReference>
<feature type="active site" description="Proton acceptor" evidence="9">
    <location>
        <position position="307"/>
    </location>
</feature>
<feature type="binding site" evidence="10">
    <location>
        <position position="310"/>
    </location>
    <ligand>
        <name>Zn(2+)</name>
        <dbReference type="ChEBI" id="CHEBI:29105"/>
        <note>catalytic</note>
    </ligand>
</feature>
<comment type="caution">
    <text evidence="16">The sequence shown here is derived from an EMBL/GenBank/DDBJ whole genome shotgun (WGS) entry which is preliminary data.</text>
</comment>
<keyword evidence="6 12" id="KW-0378">Hydrolase</keyword>
<evidence type="ECO:0000256" key="11">
    <source>
        <dbReference type="PIRSR" id="PIRSR634016-4"/>
    </source>
</evidence>
<keyword evidence="4 12" id="KW-0645">Protease</keyword>
<protein>
    <recommendedName>
        <fullName evidence="12">Aminopeptidase</fullName>
        <ecNumber evidence="12">3.4.11.-</ecNumber>
    </recommendedName>
</protein>
<dbReference type="InterPro" id="IPR045357">
    <property type="entry name" value="Aminopeptidase_N-like_N"/>
</dbReference>
<keyword evidence="7 10" id="KW-0862">Zinc</keyword>
<dbReference type="PANTHER" id="PTHR11533">
    <property type="entry name" value="PROTEASE M1 ZINC METALLOPROTEASE"/>
    <property type="match status" value="1"/>
</dbReference>
<dbReference type="InterPro" id="IPR034016">
    <property type="entry name" value="M1_APN-typ"/>
</dbReference>
<sequence>MPKIKQLLDVRLPAHAAPERYRIMLHPDFKAFAFRGEETIYLTLAKPTSEILLHAKDLKIRNVIYRSGQKTIPAKKISYSRGAETASFLFPGTLPKGKGELDLQFEGKLTENMQGFYRSRYHVAGEEKYIATTQFESTDARRAFPCFDEPSQKAVFDVTLIVPKNHTAISNTIETDVKEHGGGYKAVRFLPTPKMSTYLLAFIAGEFDFVETKTQEGILVRVFVTRGKKEQAKFALDVAARTLSFYTKYFGIPYPLPVLDMIAIPDFAAGAMENWGAVTYRETALLVDPENTATANKQWVALVIAHELAHQWFGNLVTMEWWTHLWLNEGFASYIEYLAVDHIFPEWDIWTQFVYQDLGAALSLDALRHTHPIEVEVHHPDEIGEIFDAVSYQKGASIIRMLADYLGEANFRKGLNHYLTKHQYANAETNDLWLAFEHVSGRPVQKIMQNWTRGGGYPVITVQEKQKGLELRQSRFYSSALSKKASKDKTLWSIPVSFRRQSSQRVEKTLLNAKSKIISLRLKKDEWVKFNYGLAGVYRVDYPMPLLAALERGVSGGQLAPRDRLSLENDAFALAEAGGLPTYAALALCGAYKNETDYTVWADMAAHLAKLELLLANQKCLGAYKKYALEIFAGIAGRLGWQKRPRETHTDTLLRSLALFNAGSYGDAKIVYEAQKRFQLLGSKKNKIPADLRSVVYGLVAENGAVPEYEKLMTRYRHESLQEEKNRLGRALGRFRSKKLLSRTLRFALSRDVRAQDADDVIGAVFANPRGRDLAWNFVTSHWRLIVKRYGHGGHTLRYFVQPAAVFTTEAKAQEIQRFFKTHEAPGASRSVLQVIERVRSHAAWLRRDGESIAKWLEHRSSRL</sequence>
<gene>
    <name evidence="16" type="ORF">HYT40_01720</name>
</gene>
<evidence type="ECO:0000256" key="5">
    <source>
        <dbReference type="ARBA" id="ARBA00022723"/>
    </source>
</evidence>
<evidence type="ECO:0000256" key="8">
    <source>
        <dbReference type="ARBA" id="ARBA00023049"/>
    </source>
</evidence>
<feature type="binding site" evidence="10">
    <location>
        <position position="306"/>
    </location>
    <ligand>
        <name>Zn(2+)</name>
        <dbReference type="ChEBI" id="CHEBI:29105"/>
        <note>catalytic</note>
    </ligand>
</feature>
<keyword evidence="3 12" id="KW-0031">Aminopeptidase</keyword>
<dbReference type="PANTHER" id="PTHR11533:SF174">
    <property type="entry name" value="PUROMYCIN-SENSITIVE AMINOPEPTIDASE-RELATED"/>
    <property type="match status" value="1"/>
</dbReference>
<reference evidence="16" key="1">
    <citation type="submission" date="2020-07" db="EMBL/GenBank/DDBJ databases">
        <title>Huge and variable diversity of episymbiotic CPR bacteria and DPANN archaea in groundwater ecosystems.</title>
        <authorList>
            <person name="He C.Y."/>
            <person name="Keren R."/>
            <person name="Whittaker M."/>
            <person name="Farag I.F."/>
            <person name="Doudna J."/>
            <person name="Cate J.H.D."/>
            <person name="Banfield J.F."/>
        </authorList>
    </citation>
    <scope>NUCLEOTIDE SEQUENCE</scope>
    <source>
        <strain evidence="16">NC_groundwater_193_Ag_S-0.1um_51_7</strain>
    </source>
</reference>
<dbReference type="FunFam" id="1.25.50.20:FF:000002">
    <property type="entry name" value="Aminopeptidase"/>
    <property type="match status" value="1"/>
</dbReference>
<comment type="similarity">
    <text evidence="2 12">Belongs to the peptidase M1 family.</text>
</comment>